<evidence type="ECO:0000313" key="3">
    <source>
        <dbReference type="Proteomes" id="UP001219933"/>
    </source>
</evidence>
<dbReference type="EMBL" id="CP119881">
    <property type="protein sequence ID" value="WFD36700.1"/>
    <property type="molecule type" value="Genomic_DNA"/>
</dbReference>
<name>A0AAF0ETV6_9BASI</name>
<evidence type="ECO:0000256" key="1">
    <source>
        <dbReference type="SAM" id="Coils"/>
    </source>
</evidence>
<reference evidence="2" key="1">
    <citation type="submission" date="2023-03" db="EMBL/GenBank/DDBJ databases">
        <title>Mating type loci evolution in Malassezia.</title>
        <authorList>
            <person name="Coelho M.A."/>
        </authorList>
    </citation>
    <scope>NUCLEOTIDE SEQUENCE</scope>
    <source>
        <strain evidence="2">CBS 11721</strain>
    </source>
</reference>
<sequence>MMFHEKIEKSDKELKAIVAQATAEKSKSDTRLKALQAQSATAKTNMDKLASELFDERQHIISQVVAKSCETKA</sequence>
<evidence type="ECO:0000313" key="2">
    <source>
        <dbReference type="EMBL" id="WFD36700.1"/>
    </source>
</evidence>
<dbReference type="AlphaFoldDB" id="A0AAF0ETV6"/>
<keyword evidence="3" id="KW-1185">Reference proteome</keyword>
<proteinExistence type="predicted"/>
<organism evidence="2 3">
    <name type="scientific">Malassezia cuniculi</name>
    <dbReference type="NCBI Taxonomy" id="948313"/>
    <lineage>
        <taxon>Eukaryota</taxon>
        <taxon>Fungi</taxon>
        <taxon>Dikarya</taxon>
        <taxon>Basidiomycota</taxon>
        <taxon>Ustilaginomycotina</taxon>
        <taxon>Malasseziomycetes</taxon>
        <taxon>Malasseziales</taxon>
        <taxon>Malasseziaceae</taxon>
        <taxon>Malassezia</taxon>
    </lineage>
</organism>
<keyword evidence="1" id="KW-0175">Coiled coil</keyword>
<protein>
    <submittedName>
        <fullName evidence="2">Uncharacterized protein</fullName>
    </submittedName>
</protein>
<dbReference type="Proteomes" id="UP001219933">
    <property type="component" value="Chromosome 5"/>
</dbReference>
<accession>A0AAF0ETV6</accession>
<feature type="coiled-coil region" evidence="1">
    <location>
        <begin position="18"/>
        <end position="52"/>
    </location>
</feature>
<gene>
    <name evidence="2" type="ORF">MCUN1_003587</name>
</gene>